<name>A0A6L5YXG6_9RHOB</name>
<dbReference type="InterPro" id="IPR001568">
    <property type="entry name" value="RNase_T2-like"/>
</dbReference>
<proteinExistence type="inferred from homology"/>
<evidence type="ECO:0000313" key="4">
    <source>
        <dbReference type="Proteomes" id="UP000474957"/>
    </source>
</evidence>
<dbReference type="PANTHER" id="PTHR11240">
    <property type="entry name" value="RIBONUCLEASE T2"/>
    <property type="match status" value="1"/>
</dbReference>
<keyword evidence="4" id="KW-1185">Reference proteome</keyword>
<comment type="similarity">
    <text evidence="1 2">Belongs to the RNase T2 family.</text>
</comment>
<dbReference type="EMBL" id="WIND01000001">
    <property type="protein sequence ID" value="MSU88552.1"/>
    <property type="molecule type" value="Genomic_DNA"/>
</dbReference>
<dbReference type="PANTHER" id="PTHR11240:SF22">
    <property type="entry name" value="RIBONUCLEASE T2"/>
    <property type="match status" value="1"/>
</dbReference>
<organism evidence="3 4">
    <name type="scientific">Halovulum marinum</name>
    <dbReference type="NCBI Taxonomy" id="2662447"/>
    <lineage>
        <taxon>Bacteria</taxon>
        <taxon>Pseudomonadati</taxon>
        <taxon>Pseudomonadota</taxon>
        <taxon>Alphaproteobacteria</taxon>
        <taxon>Rhodobacterales</taxon>
        <taxon>Paracoccaceae</taxon>
        <taxon>Halovulum</taxon>
    </lineage>
</organism>
<comment type="caution">
    <text evidence="3">The sequence shown here is derived from an EMBL/GenBank/DDBJ whole genome shotgun (WGS) entry which is preliminary data.</text>
</comment>
<dbReference type="SUPFAM" id="SSF55895">
    <property type="entry name" value="Ribonuclease Rh-like"/>
    <property type="match status" value="1"/>
</dbReference>
<evidence type="ECO:0000256" key="2">
    <source>
        <dbReference type="RuleBase" id="RU004328"/>
    </source>
</evidence>
<dbReference type="GO" id="GO:0006401">
    <property type="term" value="P:RNA catabolic process"/>
    <property type="evidence" value="ECO:0007669"/>
    <property type="project" value="TreeGrafter"/>
</dbReference>
<dbReference type="GO" id="GO:0033897">
    <property type="term" value="F:ribonuclease T2 activity"/>
    <property type="evidence" value="ECO:0007669"/>
    <property type="project" value="InterPro"/>
</dbReference>
<dbReference type="Gene3D" id="3.90.730.10">
    <property type="entry name" value="Ribonuclease T2-like"/>
    <property type="match status" value="1"/>
</dbReference>
<evidence type="ECO:0000313" key="3">
    <source>
        <dbReference type="EMBL" id="MSU88552.1"/>
    </source>
</evidence>
<evidence type="ECO:0000256" key="1">
    <source>
        <dbReference type="ARBA" id="ARBA00007469"/>
    </source>
</evidence>
<dbReference type="Proteomes" id="UP000474957">
    <property type="component" value="Unassembled WGS sequence"/>
</dbReference>
<dbReference type="Pfam" id="PF00445">
    <property type="entry name" value="Ribonuclease_T2"/>
    <property type="match status" value="1"/>
</dbReference>
<reference evidence="3 4" key="1">
    <citation type="submission" date="2019-10" db="EMBL/GenBank/DDBJ databases">
        <title>Cognatihalovulum marinum gen. nov. sp. nov., a new member of the family Rhodobacteraceae isolated from deep seawater of the Northwest Indian Ocean.</title>
        <authorList>
            <person name="Ruan C."/>
            <person name="Wang J."/>
            <person name="Zheng X."/>
            <person name="Song L."/>
            <person name="Zhu Y."/>
            <person name="Huang Y."/>
            <person name="Lu Z."/>
            <person name="Du W."/>
            <person name="Huang L."/>
            <person name="Dai X."/>
        </authorList>
    </citation>
    <scope>NUCLEOTIDE SEQUENCE [LARGE SCALE GENOMIC DNA]</scope>
    <source>
        <strain evidence="3 4">2CG4</strain>
    </source>
</reference>
<dbReference type="AlphaFoldDB" id="A0A6L5YXG6"/>
<gene>
    <name evidence="3" type="ORF">GE300_02825</name>
</gene>
<accession>A0A6L5YXG6</accession>
<dbReference type="InterPro" id="IPR036430">
    <property type="entry name" value="RNase_T2-like_sf"/>
</dbReference>
<dbReference type="GO" id="GO:0003723">
    <property type="term" value="F:RNA binding"/>
    <property type="evidence" value="ECO:0007669"/>
    <property type="project" value="InterPro"/>
</dbReference>
<sequence>MQTGVYLHSTNRERGLPMKRVLSLFFTVALFARVDAAEIGNFDYYILSMGWSPSICAEAGSKDCAGETGRGFVLRGFFPRFEEGMPSFCLSGAVGPTRESADAMADIMLSGDRAWWMWKKHGSCSGLEGDTYLRAARYAYESITQPWSLKELDKDVEVPLDSIRDTILMLNPELPPQGIAVTCERGRMTEIQICLDKDLNPRDCAAEIRASCRQERVAIAPLPQG</sequence>
<protein>
    <submittedName>
        <fullName evidence="3">Ribonuclease T</fullName>
    </submittedName>
</protein>